<proteinExistence type="predicted"/>
<dbReference type="InterPro" id="IPR003961">
    <property type="entry name" value="FN3_dom"/>
</dbReference>
<dbReference type="PROSITE" id="PS50853">
    <property type="entry name" value="FN3"/>
    <property type="match status" value="1"/>
</dbReference>
<protein>
    <recommendedName>
        <fullName evidence="1">Fibronectin type-III domain-containing protein</fullName>
    </recommendedName>
</protein>
<name>A0A926D5Q0_9FIRM</name>
<dbReference type="RefSeq" id="WP_249316728.1">
    <property type="nucleotide sequence ID" value="NZ_JACRSR010000003.1"/>
</dbReference>
<evidence type="ECO:0000259" key="1">
    <source>
        <dbReference type="PROSITE" id="PS50853"/>
    </source>
</evidence>
<dbReference type="CDD" id="cd00063">
    <property type="entry name" value="FN3"/>
    <property type="match status" value="1"/>
</dbReference>
<evidence type="ECO:0000313" key="3">
    <source>
        <dbReference type="Proteomes" id="UP000623172"/>
    </source>
</evidence>
<evidence type="ECO:0000313" key="2">
    <source>
        <dbReference type="EMBL" id="MBC8531922.1"/>
    </source>
</evidence>
<dbReference type="InterPro" id="IPR036116">
    <property type="entry name" value="FN3_sf"/>
</dbReference>
<dbReference type="AlphaFoldDB" id="A0A926D5Q0"/>
<dbReference type="EMBL" id="JACRSR010000003">
    <property type="protein sequence ID" value="MBC8531922.1"/>
    <property type="molecule type" value="Genomic_DNA"/>
</dbReference>
<accession>A0A926D5Q0</accession>
<comment type="caution">
    <text evidence="2">The sequence shown here is derived from an EMBL/GenBank/DDBJ whole genome shotgun (WGS) entry which is preliminary data.</text>
</comment>
<gene>
    <name evidence="2" type="ORF">H8696_08690</name>
</gene>
<dbReference type="Gene3D" id="2.60.40.10">
    <property type="entry name" value="Immunoglobulins"/>
    <property type="match status" value="2"/>
</dbReference>
<dbReference type="Proteomes" id="UP000623172">
    <property type="component" value="Unassembled WGS sequence"/>
</dbReference>
<organism evidence="2 3">
    <name type="scientific">Gehongia tenuis</name>
    <dbReference type="NCBI Taxonomy" id="2763655"/>
    <lineage>
        <taxon>Bacteria</taxon>
        <taxon>Bacillati</taxon>
        <taxon>Bacillota</taxon>
        <taxon>Clostridia</taxon>
        <taxon>Christensenellales</taxon>
        <taxon>Christensenellaceae</taxon>
        <taxon>Gehongia</taxon>
    </lineage>
</organism>
<reference evidence="2" key="1">
    <citation type="submission" date="2020-08" db="EMBL/GenBank/DDBJ databases">
        <title>Genome public.</title>
        <authorList>
            <person name="Liu C."/>
            <person name="Sun Q."/>
        </authorList>
    </citation>
    <scope>NUCLEOTIDE SEQUENCE</scope>
    <source>
        <strain evidence="2">NSJ-53</strain>
    </source>
</reference>
<keyword evidence="3" id="KW-1185">Reference proteome</keyword>
<sequence length="505" mass="54394">MTIYPQNNIGDPPYITYEVTCSCVRISSVVRYTFSLTGRFTTHSGSDINDTRAHLGTGTGTDMNFYVSYGGTTRSVQFKSTSDYWSYPGTRTGSVSIDIENISGTPLTCSIWTASGGYFKTSGIFSTTMATPTATPYYTNPSTPTVETDKKSMLIGDAVRISWTARAGTNNPILSYSGQYHIERNGFSTGWYNIGNLGNASYKDFVPSVNSAESIQYHICANGQHSSSAYGNSPSIYLVQRPAMGAVTLSPGSGYFESVRISWNAATAYSGNPVSRYEIYYQTASPGSSWSGWNSLGSVSGVTLNHTWNGGVRGNSYRFMVRAVGGASVSGNNWTDSPVTGSIQKALTPSTPNGLSSSLTTIEPDGQILLSWNAAAPNSGTLEAYEVSVDCNLGSGWKGFAVIQNTAENSLITAPCGYTAFDYTGDPPAGSQFRYRVRAKNSFGVWSSYSAYSPTITLSPYLGVYCPVNGVWTACRLYYAVDGEWVRVAPHWASENTWQAMGVTK</sequence>
<feature type="domain" description="Fibronectin type-III" evidence="1">
    <location>
        <begin position="243"/>
        <end position="346"/>
    </location>
</feature>
<dbReference type="InterPro" id="IPR013783">
    <property type="entry name" value="Ig-like_fold"/>
</dbReference>
<dbReference type="SUPFAM" id="SSF49265">
    <property type="entry name" value="Fibronectin type III"/>
    <property type="match status" value="2"/>
</dbReference>